<dbReference type="AlphaFoldDB" id="A0A8B7YSK0"/>
<organism evidence="3 4">
    <name type="scientific">Acanthaster planci</name>
    <name type="common">Crown-of-thorns starfish</name>
    <dbReference type="NCBI Taxonomy" id="133434"/>
    <lineage>
        <taxon>Eukaryota</taxon>
        <taxon>Metazoa</taxon>
        <taxon>Echinodermata</taxon>
        <taxon>Eleutherozoa</taxon>
        <taxon>Asterozoa</taxon>
        <taxon>Asteroidea</taxon>
        <taxon>Valvatacea</taxon>
        <taxon>Valvatida</taxon>
        <taxon>Acanthasteridae</taxon>
        <taxon>Acanthaster</taxon>
    </lineage>
</organism>
<accession>A0A8B7YSK0</accession>
<dbReference type="Proteomes" id="UP000694845">
    <property type="component" value="Unplaced"/>
</dbReference>
<evidence type="ECO:0000259" key="2">
    <source>
        <dbReference type="Pfam" id="PF00710"/>
    </source>
</evidence>
<dbReference type="OrthoDB" id="542841at2759"/>
<dbReference type="GeneID" id="110981935"/>
<dbReference type="SUPFAM" id="SSF53774">
    <property type="entry name" value="Glutaminase/Asparaginase"/>
    <property type="match status" value="1"/>
</dbReference>
<dbReference type="Pfam" id="PF00710">
    <property type="entry name" value="Asparaginase"/>
    <property type="match status" value="1"/>
</dbReference>
<dbReference type="InterPro" id="IPR037152">
    <property type="entry name" value="L-asparaginase_N_sf"/>
</dbReference>
<dbReference type="InterPro" id="IPR027474">
    <property type="entry name" value="L-asparaginase_N"/>
</dbReference>
<dbReference type="Gene3D" id="3.40.50.1170">
    <property type="entry name" value="L-asparaginase, N-terminal domain"/>
    <property type="match status" value="1"/>
</dbReference>
<feature type="domain" description="L-asparaginase N-terminal" evidence="2">
    <location>
        <begin position="54"/>
        <end position="187"/>
    </location>
</feature>
<keyword evidence="3" id="KW-1185">Reference proteome</keyword>
<dbReference type="KEGG" id="aplc:110981935"/>
<evidence type="ECO:0000256" key="1">
    <source>
        <dbReference type="PIRSR" id="PIRSR001220-2"/>
    </source>
</evidence>
<reference evidence="4" key="1">
    <citation type="submission" date="2025-08" db="UniProtKB">
        <authorList>
            <consortium name="RefSeq"/>
        </authorList>
    </citation>
    <scope>IDENTIFICATION</scope>
</reference>
<dbReference type="InterPro" id="IPR036152">
    <property type="entry name" value="Asp/glu_Ase-like_sf"/>
</dbReference>
<protein>
    <submittedName>
        <fullName evidence="4">Uncharacterized protein LOC110981935 isoform X1</fullName>
    </submittedName>
</protein>
<feature type="binding site" evidence="1">
    <location>
        <position position="86"/>
    </location>
    <ligand>
        <name>substrate</name>
    </ligand>
</feature>
<feature type="binding site" evidence="1">
    <location>
        <begin position="115"/>
        <end position="116"/>
    </location>
    <ligand>
        <name>substrate</name>
    </ligand>
</feature>
<sequence length="198" mass="22585">MATRHSHDTCDEPRRTYKRINHLTTPTRLHSAWIIRPHQRRTIDKDYPRRVGGYAFEIGESAVIGMMQRIQPDLQFTFKTVCQKDSQDMVDGDREFLWKACLEAPQTKILITHGTDTMIDTAAYLARKEPPPQKMIVLTGAFLPATFKLSDAEFNVGVSLGALQCLTETNVYVSMSGRVHRWDRVTRDSDSGKFIARA</sequence>
<evidence type="ECO:0000313" key="4">
    <source>
        <dbReference type="RefSeq" id="XP_022095672.1"/>
    </source>
</evidence>
<dbReference type="PIRSF" id="PIRSF500176">
    <property type="entry name" value="L_ASNase"/>
    <property type="match status" value="1"/>
</dbReference>
<name>A0A8B7YSK0_ACAPL</name>
<proteinExistence type="predicted"/>
<evidence type="ECO:0000313" key="3">
    <source>
        <dbReference type="Proteomes" id="UP000694845"/>
    </source>
</evidence>
<dbReference type="RefSeq" id="XP_022095672.1">
    <property type="nucleotide sequence ID" value="XM_022239980.1"/>
</dbReference>
<dbReference type="InterPro" id="IPR006034">
    <property type="entry name" value="Asparaginase/glutaminase-like"/>
</dbReference>
<dbReference type="PIRSF" id="PIRSF001220">
    <property type="entry name" value="L-ASNase_gatD"/>
    <property type="match status" value="1"/>
</dbReference>
<gene>
    <name evidence="4" type="primary">LOC110981935</name>
</gene>